<evidence type="ECO:0000256" key="4">
    <source>
        <dbReference type="ARBA" id="ARBA00022989"/>
    </source>
</evidence>
<proteinExistence type="predicted"/>
<protein>
    <submittedName>
        <fullName evidence="8">ATP-binding cassette sub-family G member 4</fullName>
    </submittedName>
</protein>
<evidence type="ECO:0000256" key="5">
    <source>
        <dbReference type="ARBA" id="ARBA00023136"/>
    </source>
</evidence>
<keyword evidence="3 6" id="KW-0812">Transmembrane</keyword>
<dbReference type="PANTHER" id="PTHR19241">
    <property type="entry name" value="ATP-BINDING CASSETTE TRANSPORTER"/>
    <property type="match status" value="1"/>
</dbReference>
<accession>A0A4C2A6U8</accession>
<evidence type="ECO:0000259" key="7">
    <source>
        <dbReference type="Pfam" id="PF01061"/>
    </source>
</evidence>
<dbReference type="STRING" id="151549.A0A4C2A6U8"/>
<evidence type="ECO:0000313" key="8">
    <source>
        <dbReference type="EMBL" id="GBP94924.1"/>
    </source>
</evidence>
<dbReference type="Proteomes" id="UP000299102">
    <property type="component" value="Unassembled WGS sequence"/>
</dbReference>
<evidence type="ECO:0000256" key="3">
    <source>
        <dbReference type="ARBA" id="ARBA00022692"/>
    </source>
</evidence>
<keyword evidence="5 6" id="KW-0472">Membrane</keyword>
<dbReference type="AlphaFoldDB" id="A0A4C2A6U8"/>
<organism evidence="8 9">
    <name type="scientific">Eumeta variegata</name>
    <name type="common">Bagworm moth</name>
    <name type="synonym">Eumeta japonica</name>
    <dbReference type="NCBI Taxonomy" id="151549"/>
    <lineage>
        <taxon>Eukaryota</taxon>
        <taxon>Metazoa</taxon>
        <taxon>Ecdysozoa</taxon>
        <taxon>Arthropoda</taxon>
        <taxon>Hexapoda</taxon>
        <taxon>Insecta</taxon>
        <taxon>Pterygota</taxon>
        <taxon>Neoptera</taxon>
        <taxon>Endopterygota</taxon>
        <taxon>Lepidoptera</taxon>
        <taxon>Glossata</taxon>
        <taxon>Ditrysia</taxon>
        <taxon>Tineoidea</taxon>
        <taxon>Psychidae</taxon>
        <taxon>Oiketicinae</taxon>
        <taxon>Eumeta</taxon>
    </lineage>
</organism>
<dbReference type="GO" id="GO:0016020">
    <property type="term" value="C:membrane"/>
    <property type="evidence" value="ECO:0007669"/>
    <property type="project" value="UniProtKB-SubCell"/>
</dbReference>
<keyword evidence="8" id="KW-0547">Nucleotide-binding</keyword>
<evidence type="ECO:0000313" key="9">
    <source>
        <dbReference type="Proteomes" id="UP000299102"/>
    </source>
</evidence>
<keyword evidence="2" id="KW-0813">Transport</keyword>
<reference evidence="8 9" key="1">
    <citation type="journal article" date="2019" name="Commun. Biol.">
        <title>The bagworm genome reveals a unique fibroin gene that provides high tensile strength.</title>
        <authorList>
            <person name="Kono N."/>
            <person name="Nakamura H."/>
            <person name="Ohtoshi R."/>
            <person name="Tomita M."/>
            <person name="Numata K."/>
            <person name="Arakawa K."/>
        </authorList>
    </citation>
    <scope>NUCLEOTIDE SEQUENCE [LARGE SCALE GENOMIC DNA]</scope>
</reference>
<feature type="transmembrane region" description="Helical" evidence="6">
    <location>
        <begin position="62"/>
        <end position="80"/>
    </location>
</feature>
<dbReference type="Pfam" id="PF01061">
    <property type="entry name" value="ABC2_membrane"/>
    <property type="match status" value="1"/>
</dbReference>
<dbReference type="InterPro" id="IPR013525">
    <property type="entry name" value="ABC2_TM"/>
</dbReference>
<keyword evidence="4 6" id="KW-1133">Transmembrane helix</keyword>
<keyword evidence="8" id="KW-0067">ATP-binding</keyword>
<name>A0A4C2A6U8_EUMVA</name>
<dbReference type="GO" id="GO:0140359">
    <property type="term" value="F:ABC-type transporter activity"/>
    <property type="evidence" value="ECO:0007669"/>
    <property type="project" value="InterPro"/>
</dbReference>
<dbReference type="GO" id="GO:0005524">
    <property type="term" value="F:ATP binding"/>
    <property type="evidence" value="ECO:0007669"/>
    <property type="project" value="UniProtKB-KW"/>
</dbReference>
<dbReference type="EMBL" id="BGZK01002562">
    <property type="protein sequence ID" value="GBP94924.1"/>
    <property type="molecule type" value="Genomic_DNA"/>
</dbReference>
<evidence type="ECO:0000256" key="6">
    <source>
        <dbReference type="SAM" id="Phobius"/>
    </source>
</evidence>
<gene>
    <name evidence="8" type="primary">ABCG4</name>
    <name evidence="8" type="ORF">EVAR_71245_1</name>
</gene>
<evidence type="ECO:0000256" key="1">
    <source>
        <dbReference type="ARBA" id="ARBA00004141"/>
    </source>
</evidence>
<feature type="transmembrane region" description="Helical" evidence="6">
    <location>
        <begin position="143"/>
        <end position="165"/>
    </location>
</feature>
<feature type="domain" description="ABC-2 type transporter transmembrane" evidence="7">
    <location>
        <begin position="2"/>
        <end position="108"/>
    </location>
</feature>
<evidence type="ECO:0000256" key="2">
    <source>
        <dbReference type="ARBA" id="ARBA00022448"/>
    </source>
</evidence>
<comment type="subcellular location">
    <subcellularLocation>
        <location evidence="1">Membrane</location>
        <topology evidence="1">Multi-pass membrane protein</topology>
    </subcellularLocation>
</comment>
<dbReference type="OrthoDB" id="66620at2759"/>
<sequence length="173" mass="19937">MSSLPMQTVCVLIYACTTYWFTGQPLEWQRFFAFSWILIEISYVAMCLGFLNGSIFNVKNGVIFGPFFITPFLIFSGFLLRMADTPSYVHWLFHISFLKHGLVGLSLSIFGTDRAKLECEKVYCHYRNPRQFLKDVGVESDHYYIAVAALALIAAVVITSAYLILKYRLKKKW</sequence>
<feature type="transmembrane region" description="Helical" evidence="6">
    <location>
        <begin position="34"/>
        <end position="56"/>
    </location>
</feature>
<comment type="caution">
    <text evidence="8">The sequence shown here is derived from an EMBL/GenBank/DDBJ whole genome shotgun (WGS) entry which is preliminary data.</text>
</comment>
<keyword evidence="9" id="KW-1185">Reference proteome</keyword>